<dbReference type="PANTHER" id="PTHR24543">
    <property type="entry name" value="MULTICOPPER OXIDASE-RELATED"/>
    <property type="match status" value="1"/>
</dbReference>
<dbReference type="PROSITE" id="PS50948">
    <property type="entry name" value="PAN"/>
    <property type="match status" value="1"/>
</dbReference>
<dbReference type="Pfam" id="PF00754">
    <property type="entry name" value="F5_F8_type_C"/>
    <property type="match status" value="2"/>
</dbReference>
<keyword evidence="4" id="KW-1185">Reference proteome</keyword>
<dbReference type="Gene3D" id="3.50.4.10">
    <property type="entry name" value="Hepatocyte Growth Factor"/>
    <property type="match status" value="1"/>
</dbReference>
<dbReference type="Gene3D" id="2.60.120.260">
    <property type="entry name" value="Galactose-binding domain-like"/>
    <property type="match status" value="2"/>
</dbReference>
<comment type="caution">
    <text evidence="3">The sequence shown here is derived from an EMBL/GenBank/DDBJ whole genome shotgun (WGS) entry which is preliminary data.</text>
</comment>
<reference evidence="3 4" key="1">
    <citation type="submission" date="2022-05" db="EMBL/GenBank/DDBJ databases">
        <authorList>
            <consortium name="Genoscope - CEA"/>
            <person name="William W."/>
        </authorList>
    </citation>
    <scope>NUCLEOTIDE SEQUENCE [LARGE SCALE GENOMIC DNA]</scope>
</reference>
<dbReference type="InterPro" id="IPR000421">
    <property type="entry name" value="FA58C"/>
</dbReference>
<dbReference type="CDD" id="cd00057">
    <property type="entry name" value="FA58C"/>
    <property type="match status" value="2"/>
</dbReference>
<feature type="domain" description="Apple" evidence="2">
    <location>
        <begin position="316"/>
        <end position="406"/>
    </location>
</feature>
<dbReference type="InterPro" id="IPR003609">
    <property type="entry name" value="Pan_app"/>
</dbReference>
<sequence length="407" mass="46041">MRVELYGCELGNVAYGIIVYSECQDALGMENGLISDSQLSASTQWNDLEGAHRGRLHLTEVWDPLHESGGWVSKLNDVNQWLQIDVLGLTRNYVRVTRVSTQGRETTSYGEVYVKAYRLQYSNDGVNFQYYKESGTTNAKEFDGNIDHYSVVHHDLNPPITERYIRFRPLTWNVHISMRVEIYGCTQECTAPAIGIETGSILNAQMTSSTGNASLARLNGRFAWCPLIDGYGEYIQIDLERLYRVCAVATQGFPGGNKHYVKEYELGWSNDQIDWDKSAEVLKGNNNCYNIVKNSVPAIYARYIRLYPIAWYIRGCVRIELYGKPWPEASAASFTPIAPGKALSGHVILSLNNTNVMECFKTCLIAGQCKSFNYNEQLKKCEVSGSSGKEHELTEQDGFYYYELTSR</sequence>
<dbReference type="Pfam" id="PF00024">
    <property type="entry name" value="PAN_1"/>
    <property type="match status" value="1"/>
</dbReference>
<accession>A0ABN8S6W1</accession>
<dbReference type="CDD" id="cd01099">
    <property type="entry name" value="PAN_AP_HGF"/>
    <property type="match status" value="1"/>
</dbReference>
<evidence type="ECO:0000313" key="3">
    <source>
        <dbReference type="EMBL" id="CAH3187471.1"/>
    </source>
</evidence>
<dbReference type="SUPFAM" id="SSF57414">
    <property type="entry name" value="Hairpin loop containing domain-like"/>
    <property type="match status" value="1"/>
</dbReference>
<evidence type="ECO:0000259" key="1">
    <source>
        <dbReference type="PROSITE" id="PS50022"/>
    </source>
</evidence>
<feature type="domain" description="F5/8 type C" evidence="1">
    <location>
        <begin position="189"/>
        <end position="324"/>
    </location>
</feature>
<organism evidence="3 4">
    <name type="scientific">Porites evermanni</name>
    <dbReference type="NCBI Taxonomy" id="104178"/>
    <lineage>
        <taxon>Eukaryota</taxon>
        <taxon>Metazoa</taxon>
        <taxon>Cnidaria</taxon>
        <taxon>Anthozoa</taxon>
        <taxon>Hexacorallia</taxon>
        <taxon>Scleractinia</taxon>
        <taxon>Fungiina</taxon>
        <taxon>Poritidae</taxon>
        <taxon>Porites</taxon>
    </lineage>
</organism>
<dbReference type="InterPro" id="IPR008979">
    <property type="entry name" value="Galactose-bd-like_sf"/>
</dbReference>
<dbReference type="SMART" id="SM00231">
    <property type="entry name" value="FA58C"/>
    <property type="match status" value="2"/>
</dbReference>
<gene>
    <name evidence="3" type="ORF">PEVE_00017703</name>
</gene>
<dbReference type="PROSITE" id="PS01285">
    <property type="entry name" value="FA58C_1"/>
    <property type="match status" value="1"/>
</dbReference>
<dbReference type="EMBL" id="CALNXI010002420">
    <property type="protein sequence ID" value="CAH3187471.1"/>
    <property type="molecule type" value="Genomic_DNA"/>
</dbReference>
<evidence type="ECO:0000313" key="4">
    <source>
        <dbReference type="Proteomes" id="UP001159427"/>
    </source>
</evidence>
<dbReference type="PROSITE" id="PS50022">
    <property type="entry name" value="FA58C_3"/>
    <property type="match status" value="2"/>
</dbReference>
<evidence type="ECO:0000259" key="2">
    <source>
        <dbReference type="PROSITE" id="PS50948"/>
    </source>
</evidence>
<dbReference type="SUPFAM" id="SSF49785">
    <property type="entry name" value="Galactose-binding domain-like"/>
    <property type="match status" value="2"/>
</dbReference>
<proteinExistence type="predicted"/>
<dbReference type="PROSITE" id="PS01286">
    <property type="entry name" value="FA58C_2"/>
    <property type="match status" value="1"/>
</dbReference>
<dbReference type="PANTHER" id="PTHR24543:SF325">
    <property type="entry name" value="F5_8 TYPE C DOMAIN-CONTAINING PROTEIN"/>
    <property type="match status" value="1"/>
</dbReference>
<name>A0ABN8S6W1_9CNID</name>
<dbReference type="Proteomes" id="UP001159427">
    <property type="component" value="Unassembled WGS sequence"/>
</dbReference>
<protein>
    <submittedName>
        <fullName evidence="3">Uncharacterized protein</fullName>
    </submittedName>
</protein>
<feature type="domain" description="F5/8 type C" evidence="1">
    <location>
        <begin position="23"/>
        <end position="185"/>
    </location>
</feature>